<dbReference type="PANTHER" id="PTHR37490:SF1">
    <property type="entry name" value="GLYCOSYLTRANSFERASE 2-LIKE DOMAIN-CONTAINING PROTEIN"/>
    <property type="match status" value="1"/>
</dbReference>
<feature type="transmembrane region" description="Helical" evidence="2">
    <location>
        <begin position="196"/>
        <end position="213"/>
    </location>
</feature>
<dbReference type="PANTHER" id="PTHR37490">
    <property type="entry name" value="EXPRESSED PROTEIN"/>
    <property type="match status" value="1"/>
</dbReference>
<dbReference type="AlphaFoldDB" id="A0A8A3PD53"/>
<protein>
    <submittedName>
        <fullName evidence="3">Uncharacterized protein</fullName>
    </submittedName>
</protein>
<dbReference type="EMBL" id="CP063407">
    <property type="protein sequence ID" value="QSZ33024.1"/>
    <property type="molecule type" value="Genomic_DNA"/>
</dbReference>
<feature type="region of interest" description="Disordered" evidence="1">
    <location>
        <begin position="1"/>
        <end position="23"/>
    </location>
</feature>
<feature type="compositionally biased region" description="Basic and acidic residues" evidence="1">
    <location>
        <begin position="9"/>
        <end position="23"/>
    </location>
</feature>
<proteinExistence type="predicted"/>
<dbReference type="Proteomes" id="UP000672032">
    <property type="component" value="Chromosome 3"/>
</dbReference>
<organism evidence="3 4">
    <name type="scientific">Monilinia vaccinii-corymbosi</name>
    <dbReference type="NCBI Taxonomy" id="61207"/>
    <lineage>
        <taxon>Eukaryota</taxon>
        <taxon>Fungi</taxon>
        <taxon>Dikarya</taxon>
        <taxon>Ascomycota</taxon>
        <taxon>Pezizomycotina</taxon>
        <taxon>Leotiomycetes</taxon>
        <taxon>Helotiales</taxon>
        <taxon>Sclerotiniaceae</taxon>
        <taxon>Monilinia</taxon>
    </lineage>
</organism>
<accession>A0A8A3PD53</accession>
<reference evidence="3" key="1">
    <citation type="submission" date="2020-10" db="EMBL/GenBank/DDBJ databases">
        <title>Genome Sequence of Monilinia vaccinii-corymbosi Sheds Light on Mummy Berry Disease Infection of Blueberry and Mating Type.</title>
        <authorList>
            <person name="Yow A.G."/>
            <person name="Zhang Y."/>
            <person name="Bansal K."/>
            <person name="Eacker S.M."/>
            <person name="Sullivan S."/>
            <person name="Liachko I."/>
            <person name="Cubeta M.A."/>
            <person name="Rollins J.A."/>
            <person name="Ashrafi H."/>
        </authorList>
    </citation>
    <scope>NUCLEOTIDE SEQUENCE</scope>
    <source>
        <strain evidence="3">RL-1</strain>
    </source>
</reference>
<evidence type="ECO:0000256" key="2">
    <source>
        <dbReference type="SAM" id="Phobius"/>
    </source>
</evidence>
<feature type="transmembrane region" description="Helical" evidence="2">
    <location>
        <begin position="260"/>
        <end position="278"/>
    </location>
</feature>
<keyword evidence="2" id="KW-0812">Transmembrane</keyword>
<dbReference type="OrthoDB" id="28755at2759"/>
<name>A0A8A3PD53_9HELO</name>
<feature type="transmembrane region" description="Helical" evidence="2">
    <location>
        <begin position="132"/>
        <end position="155"/>
    </location>
</feature>
<keyword evidence="4" id="KW-1185">Reference proteome</keyword>
<evidence type="ECO:0000256" key="1">
    <source>
        <dbReference type="SAM" id="MobiDB-lite"/>
    </source>
</evidence>
<evidence type="ECO:0000313" key="3">
    <source>
        <dbReference type="EMBL" id="QSZ33024.1"/>
    </source>
</evidence>
<feature type="transmembrane region" description="Helical" evidence="2">
    <location>
        <begin position="85"/>
        <end position="112"/>
    </location>
</feature>
<keyword evidence="2" id="KW-1133">Transmembrane helix</keyword>
<keyword evidence="2" id="KW-0472">Membrane</keyword>
<feature type="transmembrane region" description="Helical" evidence="2">
    <location>
        <begin position="222"/>
        <end position="240"/>
    </location>
</feature>
<evidence type="ECO:0000313" key="4">
    <source>
        <dbReference type="Proteomes" id="UP000672032"/>
    </source>
</evidence>
<sequence>MEMEEREEEYDKGNETDDHEFMIGRDEEEGLEEGLEEGWEGTVVNFEERWTRRWKIINPWIWIVFSIWSVLSTRRFLTTDFKYPICFLVLSQIAAYFVLAVFAVVKSLVLYFTSVPSSNPSRGLSFLPKLFILARCFLPVFISMVALMCSVKAIVLFNNLAVFSTLLILTYAFDALIFALAYALRILPRDQVYDTTMVSWALAIFCLASMIVYNDYRLNMEALSFAVLGMFLASLARTIATTEYQMPLPKGSSYGASTHFMLWGGLPLCLAITICAAYKYEDFETAFIILRSMDFSYLLKNLLPGALTHVLWNTALRSTLPLSIGSSSPYELSKENVSDGIHATIHLSLGLLLMSSLEEENALDGLQISIFTLIYVISIGPKEIGLYIPKLVNLLNAIRGMPTRKMHSLWQKPLLLGTTTILFTIVTSVGILYWMDTISIRHDQKNWPGSKSLYRDVSYRAETSNRLQIVIAHSAGESIPAIGDIVTGILSSQPQVRGHQPNVLIYTKDPAKDIIRKIRQDVGFGDIHPLPNIGGASGTFIHHILKNWDSLPTQTLFLTTSPHTLNNFDLIGRRLFDYYNAPPGPPMPENSDVLTGFLNLGEQDTCDCYRCHDRSGWNDTFRLIPSMWSASRPMEKGEAPLRCKKVILTHGNNFIASAARLRGVARDIWETLGEALSDPSLSRGWAHDEMKLGPGGREAKMFGEKDSLEKPHMGYAIERLWGILLGCSNQEIAWKCPNLWRGRRLMGWDKEDCACRD</sequence>
<feature type="transmembrane region" description="Helical" evidence="2">
    <location>
        <begin position="162"/>
        <end position="184"/>
    </location>
</feature>
<feature type="transmembrane region" description="Helical" evidence="2">
    <location>
        <begin position="414"/>
        <end position="435"/>
    </location>
</feature>
<gene>
    <name evidence="3" type="ORF">DSL72_002609</name>
</gene>